<dbReference type="STRING" id="59895.A0A118K3L6"/>
<comment type="function">
    <text evidence="10">May be a cell surface adhesion protein.</text>
</comment>
<sequence length="360" mass="38033">MHFKVYLLLYTHLFVISCSDAFNITTILSQHPSFSTFNHYISQTQLTAEINSRRIITVFAVPNDVVSSLSGKPHDVLKNLLRVHVVLGYYDVEKLRNLPNGTVQMTTLFQITGRAVEQQGFLKATVLKTGNVVIRSATQTWGAILLKSVAVEPCHISVVSISTVIVPMGMDCGVLVSDSNSTSPVEPPAPHSAARSPKMPLVPAPGPSNSPKMVPPWASTPKAVPSMAPKPLASHEGSPSPSANAPGESSLAGAPTAAASESLANAPGASRESPPKRIDTPTGSPPAPLARLPPTPSDSGGSKTSDDRGHTSDDGGKTVGSSGSNLRIVLCVVTTHVLARDKSLHFEWAWPTSLILRALR</sequence>
<keyword evidence="4" id="KW-0336">GPI-anchor</keyword>
<dbReference type="InterPro" id="IPR033254">
    <property type="entry name" value="Plant_FLA"/>
</dbReference>
<name>A0A118K3L6_CYNCS</name>
<dbReference type="GO" id="GO:0005886">
    <property type="term" value="C:plasma membrane"/>
    <property type="evidence" value="ECO:0007669"/>
    <property type="project" value="UniProtKB-SubCell"/>
</dbReference>
<evidence type="ECO:0000256" key="3">
    <source>
        <dbReference type="ARBA" id="ARBA00022475"/>
    </source>
</evidence>
<evidence type="ECO:0000259" key="13">
    <source>
        <dbReference type="PROSITE" id="PS50213"/>
    </source>
</evidence>
<dbReference type="SUPFAM" id="SSF82153">
    <property type="entry name" value="FAS1 domain"/>
    <property type="match status" value="1"/>
</dbReference>
<evidence type="ECO:0000256" key="5">
    <source>
        <dbReference type="ARBA" id="ARBA00022729"/>
    </source>
</evidence>
<dbReference type="PROSITE" id="PS50213">
    <property type="entry name" value="FAS1"/>
    <property type="match status" value="1"/>
</dbReference>
<dbReference type="GO" id="GO:0098552">
    <property type="term" value="C:side of membrane"/>
    <property type="evidence" value="ECO:0007669"/>
    <property type="project" value="UniProtKB-KW"/>
</dbReference>
<accession>A0A118K3L6</accession>
<evidence type="ECO:0000256" key="1">
    <source>
        <dbReference type="ARBA" id="ARBA00004609"/>
    </source>
</evidence>
<feature type="domain" description="FAS1" evidence="13">
    <location>
        <begin position="21"/>
        <end position="145"/>
    </location>
</feature>
<feature type="region of interest" description="Disordered" evidence="11">
    <location>
        <begin position="178"/>
        <end position="322"/>
    </location>
</feature>
<dbReference type="Gene3D" id="2.30.180.10">
    <property type="entry name" value="FAS1 domain"/>
    <property type="match status" value="1"/>
</dbReference>
<dbReference type="PROSITE" id="PS51257">
    <property type="entry name" value="PROKAR_LIPOPROTEIN"/>
    <property type="match status" value="1"/>
</dbReference>
<evidence type="ECO:0000256" key="6">
    <source>
        <dbReference type="ARBA" id="ARBA00022974"/>
    </source>
</evidence>
<dbReference type="OMA" id="AFNINKM"/>
<evidence type="ECO:0000256" key="8">
    <source>
        <dbReference type="ARBA" id="ARBA00023180"/>
    </source>
</evidence>
<dbReference type="InterPro" id="IPR036378">
    <property type="entry name" value="FAS1_dom_sf"/>
</dbReference>
<feature type="signal peptide" evidence="12">
    <location>
        <begin position="1"/>
        <end position="21"/>
    </location>
</feature>
<reference evidence="14 15" key="1">
    <citation type="journal article" date="2016" name="Sci. Rep.">
        <title>The genome sequence of the outbreeding globe artichoke constructed de novo incorporating a phase-aware low-pass sequencing strategy of F1 progeny.</title>
        <authorList>
            <person name="Scaglione D."/>
            <person name="Reyes-Chin-Wo S."/>
            <person name="Acquadro A."/>
            <person name="Froenicke L."/>
            <person name="Portis E."/>
            <person name="Beitel C."/>
            <person name="Tirone M."/>
            <person name="Mauro R."/>
            <person name="Lo Monaco A."/>
            <person name="Mauromicale G."/>
            <person name="Faccioli P."/>
            <person name="Cattivelli L."/>
            <person name="Rieseberg L."/>
            <person name="Michelmore R."/>
            <person name="Lanteri S."/>
        </authorList>
    </citation>
    <scope>NUCLEOTIDE SEQUENCE [LARGE SCALE GENOMIC DNA]</scope>
    <source>
        <strain evidence="14">2C</strain>
    </source>
</reference>
<keyword evidence="6" id="KW-0654">Proteoglycan</keyword>
<keyword evidence="9" id="KW-0449">Lipoprotein</keyword>
<evidence type="ECO:0000256" key="11">
    <source>
        <dbReference type="SAM" id="MobiDB-lite"/>
    </source>
</evidence>
<evidence type="ECO:0000313" key="14">
    <source>
        <dbReference type="EMBL" id="KVI06107.1"/>
    </source>
</evidence>
<dbReference type="PANTHER" id="PTHR32382:SF6">
    <property type="entry name" value="FASCICLIN-LIKE ARABINOGALACTAN PROTEIN 14"/>
    <property type="match status" value="1"/>
</dbReference>
<dbReference type="Gramene" id="KVI06107">
    <property type="protein sequence ID" value="KVI06107"/>
    <property type="gene ID" value="Ccrd_015553"/>
</dbReference>
<dbReference type="EMBL" id="LEKV01001850">
    <property type="protein sequence ID" value="KVI06107.1"/>
    <property type="molecule type" value="Genomic_DNA"/>
</dbReference>
<keyword evidence="3" id="KW-1003">Cell membrane</keyword>
<keyword evidence="7" id="KW-0472">Membrane</keyword>
<dbReference type="Pfam" id="PF02469">
    <property type="entry name" value="Fasciclin"/>
    <property type="match status" value="1"/>
</dbReference>
<evidence type="ECO:0000256" key="12">
    <source>
        <dbReference type="SAM" id="SignalP"/>
    </source>
</evidence>
<dbReference type="FunFam" id="2.30.180.10:FF:000015">
    <property type="entry name" value="Fasciclin-like arabinogalactan protein 3"/>
    <property type="match status" value="1"/>
</dbReference>
<feature type="chain" id="PRO_5007159939" evidence="12">
    <location>
        <begin position="22"/>
        <end position="360"/>
    </location>
</feature>
<gene>
    <name evidence="14" type="ORF">Ccrd_015553</name>
</gene>
<comment type="subcellular location">
    <subcellularLocation>
        <location evidence="1">Cell membrane</location>
        <topology evidence="1">Lipid-anchor</topology>
        <topology evidence="1">GPI-anchor</topology>
    </subcellularLocation>
</comment>
<evidence type="ECO:0000256" key="10">
    <source>
        <dbReference type="ARBA" id="ARBA00024686"/>
    </source>
</evidence>
<evidence type="ECO:0000313" key="15">
    <source>
        <dbReference type="Proteomes" id="UP000243975"/>
    </source>
</evidence>
<organism evidence="14 15">
    <name type="scientific">Cynara cardunculus var. scolymus</name>
    <name type="common">Globe artichoke</name>
    <name type="synonym">Cynara scolymus</name>
    <dbReference type="NCBI Taxonomy" id="59895"/>
    <lineage>
        <taxon>Eukaryota</taxon>
        <taxon>Viridiplantae</taxon>
        <taxon>Streptophyta</taxon>
        <taxon>Embryophyta</taxon>
        <taxon>Tracheophyta</taxon>
        <taxon>Spermatophyta</taxon>
        <taxon>Magnoliopsida</taxon>
        <taxon>eudicotyledons</taxon>
        <taxon>Gunneridae</taxon>
        <taxon>Pentapetalae</taxon>
        <taxon>asterids</taxon>
        <taxon>campanulids</taxon>
        <taxon>Asterales</taxon>
        <taxon>Asteraceae</taxon>
        <taxon>Carduoideae</taxon>
        <taxon>Cardueae</taxon>
        <taxon>Carduinae</taxon>
        <taxon>Cynara</taxon>
    </lineage>
</organism>
<dbReference type="Proteomes" id="UP000243975">
    <property type="component" value="Unassembled WGS sequence"/>
</dbReference>
<comment type="similarity">
    <text evidence="2">Belongs to the fasciclin-like AGP family.</text>
</comment>
<feature type="compositionally biased region" description="Pro residues" evidence="11">
    <location>
        <begin position="283"/>
        <end position="296"/>
    </location>
</feature>
<keyword evidence="5 12" id="KW-0732">Signal</keyword>
<feature type="compositionally biased region" description="Basic and acidic residues" evidence="11">
    <location>
        <begin position="304"/>
        <end position="316"/>
    </location>
</feature>
<keyword evidence="8" id="KW-0325">Glycoprotein</keyword>
<comment type="caution">
    <text evidence="14">The sequence shown here is derived from an EMBL/GenBank/DDBJ whole genome shotgun (WGS) entry which is preliminary data.</text>
</comment>
<evidence type="ECO:0000256" key="9">
    <source>
        <dbReference type="ARBA" id="ARBA00023288"/>
    </source>
</evidence>
<keyword evidence="15" id="KW-1185">Reference proteome</keyword>
<dbReference type="AlphaFoldDB" id="A0A118K3L6"/>
<evidence type="ECO:0000256" key="7">
    <source>
        <dbReference type="ARBA" id="ARBA00023136"/>
    </source>
</evidence>
<evidence type="ECO:0000256" key="2">
    <source>
        <dbReference type="ARBA" id="ARBA00007843"/>
    </source>
</evidence>
<evidence type="ECO:0000256" key="4">
    <source>
        <dbReference type="ARBA" id="ARBA00022622"/>
    </source>
</evidence>
<dbReference type="PANTHER" id="PTHR32382">
    <property type="entry name" value="FASCICLIN-LIKE ARABINOGALACTAN PROTEIN"/>
    <property type="match status" value="1"/>
</dbReference>
<proteinExistence type="inferred from homology"/>
<dbReference type="InterPro" id="IPR000782">
    <property type="entry name" value="FAS1_domain"/>
</dbReference>
<protein>
    <submittedName>
        <fullName evidence="14">FAS1 domain-containing protein</fullName>
    </submittedName>
</protein>